<dbReference type="AlphaFoldDB" id="A0A2P8E3I7"/>
<organism evidence="1 2">
    <name type="scientific">Haloactinopolyspora alba</name>
    <dbReference type="NCBI Taxonomy" id="648780"/>
    <lineage>
        <taxon>Bacteria</taxon>
        <taxon>Bacillati</taxon>
        <taxon>Actinomycetota</taxon>
        <taxon>Actinomycetes</taxon>
        <taxon>Jiangellales</taxon>
        <taxon>Jiangellaceae</taxon>
        <taxon>Haloactinopolyspora</taxon>
    </lineage>
</organism>
<accession>A0A2P8E3I7</accession>
<keyword evidence="2" id="KW-1185">Reference proteome</keyword>
<gene>
    <name evidence="1" type="ORF">CLV30_10618</name>
</gene>
<sequence>MSGSTDGLADHRHEVYAEHGLDTDSGIVAVVPMWRGDGSVEDRESAAGDR</sequence>
<dbReference type="RefSeq" id="WP_165358491.1">
    <property type="nucleotide sequence ID" value="NZ_ML142900.1"/>
</dbReference>
<evidence type="ECO:0000313" key="1">
    <source>
        <dbReference type="EMBL" id="PSL04016.1"/>
    </source>
</evidence>
<name>A0A2P8E3I7_9ACTN</name>
<comment type="caution">
    <text evidence="1">The sequence shown here is derived from an EMBL/GenBank/DDBJ whole genome shotgun (WGS) entry which is preliminary data.</text>
</comment>
<protein>
    <submittedName>
        <fullName evidence="1">Uncharacterized protein</fullName>
    </submittedName>
</protein>
<reference evidence="1 2" key="1">
    <citation type="submission" date="2018-03" db="EMBL/GenBank/DDBJ databases">
        <title>Genomic Encyclopedia of Archaeal and Bacterial Type Strains, Phase II (KMG-II): from individual species to whole genera.</title>
        <authorList>
            <person name="Goeker M."/>
        </authorList>
    </citation>
    <scope>NUCLEOTIDE SEQUENCE [LARGE SCALE GENOMIC DNA]</scope>
    <source>
        <strain evidence="1 2">DSM 45211</strain>
    </source>
</reference>
<dbReference type="EMBL" id="PYGE01000006">
    <property type="protein sequence ID" value="PSL04016.1"/>
    <property type="molecule type" value="Genomic_DNA"/>
</dbReference>
<evidence type="ECO:0000313" key="2">
    <source>
        <dbReference type="Proteomes" id="UP000243528"/>
    </source>
</evidence>
<dbReference type="Proteomes" id="UP000243528">
    <property type="component" value="Unassembled WGS sequence"/>
</dbReference>
<proteinExistence type="predicted"/>